<dbReference type="Proteomes" id="UP000275078">
    <property type="component" value="Unassembled WGS sequence"/>
</dbReference>
<evidence type="ECO:0000313" key="4">
    <source>
        <dbReference type="Proteomes" id="UP000275078"/>
    </source>
</evidence>
<keyword evidence="4" id="KW-1185">Reference proteome</keyword>
<evidence type="ECO:0000313" key="3">
    <source>
        <dbReference type="EMBL" id="RPA82310.1"/>
    </source>
</evidence>
<evidence type="ECO:0000256" key="1">
    <source>
        <dbReference type="SAM" id="MobiDB-lite"/>
    </source>
</evidence>
<dbReference type="AlphaFoldDB" id="A0A3N4IDU5"/>
<evidence type="ECO:0000256" key="2">
    <source>
        <dbReference type="SAM" id="Phobius"/>
    </source>
</evidence>
<keyword evidence="2" id="KW-0472">Membrane</keyword>
<gene>
    <name evidence="3" type="ORF">BJ508DRAFT_305709</name>
</gene>
<accession>A0A3N4IDU5</accession>
<feature type="region of interest" description="Disordered" evidence="1">
    <location>
        <begin position="117"/>
        <end position="141"/>
    </location>
</feature>
<name>A0A3N4IDU5_ASCIM</name>
<reference evidence="3 4" key="1">
    <citation type="journal article" date="2018" name="Nat. Ecol. Evol.">
        <title>Pezizomycetes genomes reveal the molecular basis of ectomycorrhizal truffle lifestyle.</title>
        <authorList>
            <person name="Murat C."/>
            <person name="Payen T."/>
            <person name="Noel B."/>
            <person name="Kuo A."/>
            <person name="Morin E."/>
            <person name="Chen J."/>
            <person name="Kohler A."/>
            <person name="Krizsan K."/>
            <person name="Balestrini R."/>
            <person name="Da Silva C."/>
            <person name="Montanini B."/>
            <person name="Hainaut M."/>
            <person name="Levati E."/>
            <person name="Barry K.W."/>
            <person name="Belfiori B."/>
            <person name="Cichocki N."/>
            <person name="Clum A."/>
            <person name="Dockter R.B."/>
            <person name="Fauchery L."/>
            <person name="Guy J."/>
            <person name="Iotti M."/>
            <person name="Le Tacon F."/>
            <person name="Lindquist E.A."/>
            <person name="Lipzen A."/>
            <person name="Malagnac F."/>
            <person name="Mello A."/>
            <person name="Molinier V."/>
            <person name="Miyauchi S."/>
            <person name="Poulain J."/>
            <person name="Riccioni C."/>
            <person name="Rubini A."/>
            <person name="Sitrit Y."/>
            <person name="Splivallo R."/>
            <person name="Traeger S."/>
            <person name="Wang M."/>
            <person name="Zifcakova L."/>
            <person name="Wipf D."/>
            <person name="Zambonelli A."/>
            <person name="Paolocci F."/>
            <person name="Nowrousian M."/>
            <person name="Ottonello S."/>
            <person name="Baldrian P."/>
            <person name="Spatafora J.W."/>
            <person name="Henrissat B."/>
            <person name="Nagy L.G."/>
            <person name="Aury J.M."/>
            <person name="Wincker P."/>
            <person name="Grigoriev I.V."/>
            <person name="Bonfante P."/>
            <person name="Martin F.M."/>
        </authorList>
    </citation>
    <scope>NUCLEOTIDE SEQUENCE [LARGE SCALE GENOMIC DNA]</scope>
    <source>
        <strain evidence="3 4">RN42</strain>
    </source>
</reference>
<proteinExistence type="predicted"/>
<protein>
    <submittedName>
        <fullName evidence="3">Uncharacterized protein</fullName>
    </submittedName>
</protein>
<dbReference type="EMBL" id="ML119672">
    <property type="protein sequence ID" value="RPA82310.1"/>
    <property type="molecule type" value="Genomic_DNA"/>
</dbReference>
<keyword evidence="2" id="KW-0812">Transmembrane</keyword>
<organism evidence="3 4">
    <name type="scientific">Ascobolus immersus RN42</name>
    <dbReference type="NCBI Taxonomy" id="1160509"/>
    <lineage>
        <taxon>Eukaryota</taxon>
        <taxon>Fungi</taxon>
        <taxon>Dikarya</taxon>
        <taxon>Ascomycota</taxon>
        <taxon>Pezizomycotina</taxon>
        <taxon>Pezizomycetes</taxon>
        <taxon>Pezizales</taxon>
        <taxon>Ascobolaceae</taxon>
        <taxon>Ascobolus</taxon>
    </lineage>
</organism>
<feature type="compositionally biased region" description="Basic and acidic residues" evidence="1">
    <location>
        <begin position="125"/>
        <end position="141"/>
    </location>
</feature>
<sequence length="141" mass="16024">MLQNKLLTMRRPLRLLSKYLFSIFTGGIIGTGLVKLYGKNKTINRLEKELALVRWRTKQRQDAMKHDKEVYKKHAELCVDYIEALVEDPSLTEKEKWGRVGRGVAWAHPEVFGEVEEEGGVGKGGVKEEVEVGDAERGREG</sequence>
<keyword evidence="2" id="KW-1133">Transmembrane helix</keyword>
<feature type="transmembrane region" description="Helical" evidence="2">
    <location>
        <begin position="20"/>
        <end position="38"/>
    </location>
</feature>